<evidence type="ECO:0000313" key="16">
    <source>
        <dbReference type="EMBL" id="CAH0099041.1"/>
    </source>
</evidence>
<evidence type="ECO:0000256" key="3">
    <source>
        <dbReference type="ARBA" id="ARBA00010405"/>
    </source>
</evidence>
<reference evidence="16" key="1">
    <citation type="submission" date="2021-11" db="EMBL/GenBank/DDBJ databases">
        <authorList>
            <person name="Schell T."/>
        </authorList>
    </citation>
    <scope>NUCLEOTIDE SEQUENCE</scope>
    <source>
        <strain evidence="16">M5</strain>
    </source>
</reference>
<feature type="binding site" evidence="14">
    <location>
        <begin position="159"/>
        <end position="160"/>
    </location>
    <ligand>
        <name>GTP</name>
        <dbReference type="ChEBI" id="CHEBI:37565"/>
    </ligand>
</feature>
<name>A0A8J2WCJ3_9CRUS</name>
<dbReference type="GO" id="GO:0046872">
    <property type="term" value="F:metal ion binding"/>
    <property type="evidence" value="ECO:0007669"/>
    <property type="project" value="UniProtKB-KW"/>
</dbReference>
<dbReference type="CDD" id="cd00066">
    <property type="entry name" value="G-alpha"/>
    <property type="match status" value="1"/>
</dbReference>
<feature type="binding site" evidence="14">
    <location>
        <position position="337"/>
    </location>
    <ligand>
        <name>GTP</name>
        <dbReference type="ChEBI" id="CHEBI:37565"/>
    </ligand>
</feature>
<dbReference type="GO" id="GO:0031526">
    <property type="term" value="C:brush border membrane"/>
    <property type="evidence" value="ECO:0007669"/>
    <property type="project" value="TreeGrafter"/>
</dbReference>
<dbReference type="GO" id="GO:0005525">
    <property type="term" value="F:GTP binding"/>
    <property type="evidence" value="ECO:0007669"/>
    <property type="project" value="UniProtKB-KW"/>
</dbReference>
<keyword evidence="12" id="KW-0807">Transducer</keyword>
<comment type="caution">
    <text evidence="16">The sequence shown here is derived from an EMBL/GenBank/DDBJ whole genome shotgun (WGS) entry which is preliminary data.</text>
</comment>
<keyword evidence="4" id="KW-0963">Cytoplasm</keyword>
<dbReference type="EMBL" id="CAKKLH010000013">
    <property type="protein sequence ID" value="CAH0099041.1"/>
    <property type="molecule type" value="Genomic_DNA"/>
</dbReference>
<organism evidence="16 17">
    <name type="scientific">Daphnia galeata</name>
    <dbReference type="NCBI Taxonomy" id="27404"/>
    <lineage>
        <taxon>Eukaryota</taxon>
        <taxon>Metazoa</taxon>
        <taxon>Ecdysozoa</taxon>
        <taxon>Arthropoda</taxon>
        <taxon>Crustacea</taxon>
        <taxon>Branchiopoda</taxon>
        <taxon>Diplostraca</taxon>
        <taxon>Cladocera</taxon>
        <taxon>Anomopoda</taxon>
        <taxon>Daphniidae</taxon>
        <taxon>Daphnia</taxon>
    </lineage>
</organism>
<evidence type="ECO:0000256" key="11">
    <source>
        <dbReference type="ARBA" id="ARBA00023139"/>
    </source>
</evidence>
<dbReference type="Proteomes" id="UP000789390">
    <property type="component" value="Unassembled WGS sequence"/>
</dbReference>
<feature type="binding site" evidence="14">
    <location>
        <begin position="209"/>
        <end position="213"/>
    </location>
    <ligand>
        <name>GTP</name>
        <dbReference type="ChEBI" id="CHEBI:37565"/>
    </ligand>
</feature>
<evidence type="ECO:0000256" key="5">
    <source>
        <dbReference type="ARBA" id="ARBA00022553"/>
    </source>
</evidence>
<proteinExistence type="inferred from homology"/>
<dbReference type="InterPro" id="IPR000469">
    <property type="entry name" value="Gprotein_alpha_12/13"/>
</dbReference>
<dbReference type="SUPFAM" id="SSF52540">
    <property type="entry name" value="P-loop containing nucleoside triphosphate hydrolases"/>
    <property type="match status" value="1"/>
</dbReference>
<dbReference type="SMART" id="SM00275">
    <property type="entry name" value="G_alpha"/>
    <property type="match status" value="1"/>
</dbReference>
<dbReference type="GO" id="GO:0007266">
    <property type="term" value="P:Rho protein signal transduction"/>
    <property type="evidence" value="ECO:0007669"/>
    <property type="project" value="InterPro"/>
</dbReference>
<dbReference type="GO" id="GO:0031683">
    <property type="term" value="F:G-protein beta/gamma-subunit complex binding"/>
    <property type="evidence" value="ECO:0007669"/>
    <property type="project" value="InterPro"/>
</dbReference>
<keyword evidence="9 14" id="KW-0342">GTP-binding</keyword>
<protein>
    <submittedName>
        <fullName evidence="16">Uncharacterized protein</fullName>
    </submittedName>
</protein>
<sequence>MTNLVHCCLQWKYSDDEIEQIQRSLKIDKQIEREKQNNRRQVKLLLLGAGESGKSTFLKQMRIIHGVKFETEAIHEFQSIVYQNIVRGMRVLVDAREKLQIPWENENNSNLAPFLLRVDNVMQFDTKVFMEYAVYIQQLWCDHGIREAYDRRREFQLSDSVKYFFENLDRIAIKDYLPNNQDILHARKATKGVTEFVMNINSIPFRFVDVGGQRSQRQKWLQCFDSVTAILFLVSSSEYDQVLMEDRRTKRLEESRNIFDTIVNIRYLVSVAFILFLNKTDLLKAKLLARASNIALYFPEYQDDPFDLSKVQAFILNMFVSARRNNHQVLYHHFTTAVDTENINKVFGAVKDFILQKHLEGLMLQ</sequence>
<keyword evidence="13" id="KW-0449">Lipoprotein</keyword>
<evidence type="ECO:0000313" key="17">
    <source>
        <dbReference type="Proteomes" id="UP000789390"/>
    </source>
</evidence>
<evidence type="ECO:0000256" key="9">
    <source>
        <dbReference type="ARBA" id="ARBA00023134"/>
    </source>
</evidence>
<dbReference type="Gene3D" id="1.10.400.10">
    <property type="entry name" value="GI Alpha 1, domain 2-like"/>
    <property type="match status" value="1"/>
</dbReference>
<dbReference type="GO" id="GO:0031752">
    <property type="term" value="F:D5 dopamine receptor binding"/>
    <property type="evidence" value="ECO:0007669"/>
    <property type="project" value="TreeGrafter"/>
</dbReference>
<dbReference type="OrthoDB" id="5817230at2759"/>
<evidence type="ECO:0000256" key="6">
    <source>
        <dbReference type="ARBA" id="ARBA00022723"/>
    </source>
</evidence>
<evidence type="ECO:0000256" key="15">
    <source>
        <dbReference type="PIRSR" id="PIRSR601019-2"/>
    </source>
</evidence>
<evidence type="ECO:0000256" key="12">
    <source>
        <dbReference type="ARBA" id="ARBA00023224"/>
    </source>
</evidence>
<keyword evidence="6 15" id="KW-0479">Metal-binding</keyword>
<evidence type="ECO:0000256" key="1">
    <source>
        <dbReference type="ARBA" id="ARBA00004496"/>
    </source>
</evidence>
<evidence type="ECO:0000256" key="14">
    <source>
        <dbReference type="PIRSR" id="PIRSR601019-1"/>
    </source>
</evidence>
<dbReference type="Gene3D" id="3.40.50.300">
    <property type="entry name" value="P-loop containing nucleotide triphosphate hydrolases"/>
    <property type="match status" value="1"/>
</dbReference>
<feature type="binding site" evidence="15">
    <location>
        <position position="55"/>
    </location>
    <ligand>
        <name>Mg(2+)</name>
        <dbReference type="ChEBI" id="CHEBI:18420"/>
    </ligand>
</feature>
<dbReference type="Pfam" id="PF00503">
    <property type="entry name" value="G-alpha"/>
    <property type="match status" value="1"/>
</dbReference>
<keyword evidence="17" id="KW-1185">Reference proteome</keyword>
<dbReference type="FunFam" id="3.40.50.300:FF:000754">
    <property type="entry name" value="Guanine nucleotide-binding protein subunit alpha-13"/>
    <property type="match status" value="1"/>
</dbReference>
<keyword evidence="5" id="KW-0597">Phosphoprotein</keyword>
<evidence type="ECO:0000256" key="13">
    <source>
        <dbReference type="ARBA" id="ARBA00023288"/>
    </source>
</evidence>
<dbReference type="GO" id="GO:0005737">
    <property type="term" value="C:cytoplasm"/>
    <property type="evidence" value="ECO:0007669"/>
    <property type="project" value="UniProtKB-SubCell"/>
</dbReference>
<dbReference type="FunFam" id="3.40.50.300:FF:000692">
    <property type="entry name" value="Guanine nucleotide-binding protein subunit alpha"/>
    <property type="match status" value="1"/>
</dbReference>
<dbReference type="GO" id="GO:0003924">
    <property type="term" value="F:GTPase activity"/>
    <property type="evidence" value="ECO:0007669"/>
    <property type="project" value="InterPro"/>
</dbReference>
<dbReference type="InterPro" id="IPR011025">
    <property type="entry name" value="GproteinA_insert"/>
</dbReference>
<accession>A0A8J2WCJ3</accession>
<evidence type="ECO:0000256" key="10">
    <source>
        <dbReference type="ARBA" id="ARBA00023136"/>
    </source>
</evidence>
<dbReference type="AlphaFoldDB" id="A0A8J2WCJ3"/>
<evidence type="ECO:0000256" key="7">
    <source>
        <dbReference type="ARBA" id="ARBA00022741"/>
    </source>
</evidence>
<gene>
    <name evidence="16" type="ORF">DGAL_LOCUS1149</name>
</gene>
<dbReference type="InterPro" id="IPR001019">
    <property type="entry name" value="Gprotein_alpha_su"/>
</dbReference>
<keyword evidence="11" id="KW-0564">Palmitate</keyword>
<comment type="subcellular location">
    <subcellularLocation>
        <location evidence="1">Cytoplasm</location>
    </subcellularLocation>
    <subcellularLocation>
        <location evidence="2">Membrane</location>
        <topology evidence="2">Lipid-anchor</topology>
    </subcellularLocation>
</comment>
<dbReference type="PROSITE" id="PS51882">
    <property type="entry name" value="G_ALPHA"/>
    <property type="match status" value="1"/>
</dbReference>
<dbReference type="SUPFAM" id="SSF47895">
    <property type="entry name" value="Transducin (alpha subunit), insertion domain"/>
    <property type="match status" value="1"/>
</dbReference>
<dbReference type="FunFam" id="1.10.400.10:FF:000004">
    <property type="entry name" value="Guanine nucleotide-binding protein subunit alpha-12"/>
    <property type="match status" value="1"/>
</dbReference>
<dbReference type="GO" id="GO:0007188">
    <property type="term" value="P:adenylate cyclase-modulating G protein-coupled receptor signaling pathway"/>
    <property type="evidence" value="ECO:0007669"/>
    <property type="project" value="TreeGrafter"/>
</dbReference>
<evidence type="ECO:0000256" key="8">
    <source>
        <dbReference type="ARBA" id="ARBA00022842"/>
    </source>
</evidence>
<evidence type="ECO:0000256" key="2">
    <source>
        <dbReference type="ARBA" id="ARBA00004635"/>
    </source>
</evidence>
<comment type="similarity">
    <text evidence="3">Belongs to the G-alpha family. G(12) subfamily.</text>
</comment>
<feature type="binding site" evidence="14">
    <location>
        <begin position="51"/>
        <end position="56"/>
    </location>
    <ligand>
        <name>GTP</name>
        <dbReference type="ChEBI" id="CHEBI:37565"/>
    </ligand>
</feature>
<dbReference type="GO" id="GO:0005834">
    <property type="term" value="C:heterotrimeric G-protein complex"/>
    <property type="evidence" value="ECO:0007669"/>
    <property type="project" value="TreeGrafter"/>
</dbReference>
<evidence type="ECO:0000256" key="4">
    <source>
        <dbReference type="ARBA" id="ARBA00022490"/>
    </source>
</evidence>
<dbReference type="PRINTS" id="PR00318">
    <property type="entry name" value="GPROTEINA"/>
</dbReference>
<feature type="binding site" evidence="15">
    <location>
        <position position="190"/>
    </location>
    <ligand>
        <name>Mg(2+)</name>
        <dbReference type="ChEBI" id="CHEBI:18420"/>
    </ligand>
</feature>
<dbReference type="PANTHER" id="PTHR10218">
    <property type="entry name" value="GTP-BINDING PROTEIN ALPHA SUBUNIT"/>
    <property type="match status" value="1"/>
</dbReference>
<dbReference type="InterPro" id="IPR027417">
    <property type="entry name" value="P-loop_NTPase"/>
</dbReference>
<feature type="binding site" evidence="14">
    <location>
        <begin position="278"/>
        <end position="281"/>
    </location>
    <ligand>
        <name>GTP</name>
        <dbReference type="ChEBI" id="CHEBI:37565"/>
    </ligand>
</feature>
<keyword evidence="10" id="KW-0472">Membrane</keyword>
<feature type="binding site" evidence="14">
    <location>
        <begin position="184"/>
        <end position="190"/>
    </location>
    <ligand>
        <name>GTP</name>
        <dbReference type="ChEBI" id="CHEBI:37565"/>
    </ligand>
</feature>
<dbReference type="PANTHER" id="PTHR10218:SF360">
    <property type="entry name" value="GUANINE NUCLEOTIDE-BINDING PROTEIN SUBUNIT ALPHA HOMOLOG"/>
    <property type="match status" value="1"/>
</dbReference>
<dbReference type="PRINTS" id="PR00440">
    <property type="entry name" value="GPROTEINA12"/>
</dbReference>
<keyword evidence="7 14" id="KW-0547">Nucleotide-binding</keyword>
<keyword evidence="8 15" id="KW-0460">Magnesium</keyword>